<feature type="region of interest" description="Disordered" evidence="1">
    <location>
        <begin position="1058"/>
        <end position="1084"/>
    </location>
</feature>
<feature type="compositionally biased region" description="Basic and acidic residues" evidence="1">
    <location>
        <begin position="825"/>
        <end position="841"/>
    </location>
</feature>
<feature type="compositionally biased region" description="Gly residues" evidence="1">
    <location>
        <begin position="160"/>
        <end position="180"/>
    </location>
</feature>
<feature type="compositionally biased region" description="Polar residues" evidence="1">
    <location>
        <begin position="902"/>
        <end position="918"/>
    </location>
</feature>
<feature type="region of interest" description="Disordered" evidence="1">
    <location>
        <begin position="287"/>
        <end position="601"/>
    </location>
</feature>
<feature type="compositionally biased region" description="Basic residues" evidence="1">
    <location>
        <begin position="355"/>
        <end position="368"/>
    </location>
</feature>
<gene>
    <name evidence="2" type="ORF">F503_03605</name>
</gene>
<feature type="compositionally biased region" description="Polar residues" evidence="1">
    <location>
        <begin position="56"/>
        <end position="68"/>
    </location>
</feature>
<feature type="compositionally biased region" description="Polar residues" evidence="1">
    <location>
        <begin position="519"/>
        <end position="531"/>
    </location>
</feature>
<proteinExistence type="predicted"/>
<accession>S3CDX1</accession>
<feature type="region of interest" description="Disordered" evidence="1">
    <location>
        <begin position="819"/>
        <end position="841"/>
    </location>
</feature>
<dbReference type="VEuPathDB" id="FungiDB:F503_03605"/>
<feature type="compositionally biased region" description="Low complexity" evidence="1">
    <location>
        <begin position="414"/>
        <end position="432"/>
    </location>
</feature>
<organism evidence="2 3">
    <name type="scientific">Ophiostoma piceae (strain UAMH 11346)</name>
    <name type="common">Sap stain fungus</name>
    <dbReference type="NCBI Taxonomy" id="1262450"/>
    <lineage>
        <taxon>Eukaryota</taxon>
        <taxon>Fungi</taxon>
        <taxon>Dikarya</taxon>
        <taxon>Ascomycota</taxon>
        <taxon>Pezizomycotina</taxon>
        <taxon>Sordariomycetes</taxon>
        <taxon>Sordariomycetidae</taxon>
        <taxon>Ophiostomatales</taxon>
        <taxon>Ophiostomataceae</taxon>
        <taxon>Ophiostoma</taxon>
    </lineage>
</organism>
<feature type="compositionally biased region" description="Basic and acidic residues" evidence="1">
    <location>
        <begin position="885"/>
        <end position="900"/>
    </location>
</feature>
<feature type="compositionally biased region" description="Basic and acidic residues" evidence="1">
    <location>
        <begin position="145"/>
        <end position="154"/>
    </location>
</feature>
<feature type="compositionally biased region" description="Basic residues" evidence="1">
    <location>
        <begin position="69"/>
        <end position="88"/>
    </location>
</feature>
<feature type="region of interest" description="Disordered" evidence="1">
    <location>
        <begin position="119"/>
        <end position="274"/>
    </location>
</feature>
<feature type="compositionally biased region" description="Polar residues" evidence="1">
    <location>
        <begin position="451"/>
        <end position="479"/>
    </location>
</feature>
<feature type="compositionally biased region" description="Basic and acidic residues" evidence="1">
    <location>
        <begin position="766"/>
        <end position="792"/>
    </location>
</feature>
<feature type="compositionally biased region" description="Polar residues" evidence="1">
    <location>
        <begin position="371"/>
        <end position="391"/>
    </location>
</feature>
<feature type="region of interest" description="Disordered" evidence="1">
    <location>
        <begin position="760"/>
        <end position="792"/>
    </location>
</feature>
<feature type="region of interest" description="Disordered" evidence="1">
    <location>
        <begin position="883"/>
        <end position="1000"/>
    </location>
</feature>
<feature type="compositionally biased region" description="Polar residues" evidence="1">
    <location>
        <begin position="397"/>
        <end position="406"/>
    </location>
</feature>
<dbReference type="STRING" id="1262450.S3CDX1"/>
<feature type="compositionally biased region" description="Low complexity" evidence="1">
    <location>
        <begin position="296"/>
        <end position="327"/>
    </location>
</feature>
<evidence type="ECO:0000256" key="1">
    <source>
        <dbReference type="SAM" id="MobiDB-lite"/>
    </source>
</evidence>
<feature type="compositionally biased region" description="Pro residues" evidence="1">
    <location>
        <begin position="1061"/>
        <end position="1070"/>
    </location>
</feature>
<feature type="compositionally biased region" description="Polar residues" evidence="1">
    <location>
        <begin position="557"/>
        <end position="566"/>
    </location>
</feature>
<feature type="compositionally biased region" description="Low complexity" evidence="1">
    <location>
        <begin position="689"/>
        <end position="709"/>
    </location>
</feature>
<feature type="compositionally biased region" description="Low complexity" evidence="1">
    <location>
        <begin position="498"/>
        <end position="517"/>
    </location>
</feature>
<dbReference type="HOGENOM" id="CLU_280904_0_0_1"/>
<feature type="compositionally biased region" description="Low complexity" evidence="1">
    <location>
        <begin position="344"/>
        <end position="354"/>
    </location>
</feature>
<feature type="compositionally biased region" description="Acidic residues" evidence="1">
    <location>
        <begin position="204"/>
        <end position="220"/>
    </location>
</feature>
<evidence type="ECO:0000313" key="3">
    <source>
        <dbReference type="Proteomes" id="UP000016923"/>
    </source>
</evidence>
<evidence type="ECO:0000313" key="2">
    <source>
        <dbReference type="EMBL" id="EPE04543.1"/>
    </source>
</evidence>
<feature type="region of interest" description="Disordered" evidence="1">
    <location>
        <begin position="54"/>
        <end position="106"/>
    </location>
</feature>
<reference evidence="2 3" key="1">
    <citation type="journal article" date="2013" name="BMC Genomics">
        <title>The genome and transcriptome of the pine saprophyte Ophiostoma piceae, and a comparison with the bark beetle-associated pine pathogen Grosmannia clavigera.</title>
        <authorList>
            <person name="Haridas S."/>
            <person name="Wang Y."/>
            <person name="Lim L."/>
            <person name="Massoumi Alamouti S."/>
            <person name="Jackman S."/>
            <person name="Docking R."/>
            <person name="Robertson G."/>
            <person name="Birol I."/>
            <person name="Bohlmann J."/>
            <person name="Breuil C."/>
        </authorList>
    </citation>
    <scope>NUCLEOTIDE SEQUENCE [LARGE SCALE GENOMIC DNA]</scope>
    <source>
        <strain evidence="2 3">UAMH 11346</strain>
    </source>
</reference>
<feature type="compositionally biased region" description="Low complexity" evidence="1">
    <location>
        <begin position="929"/>
        <end position="962"/>
    </location>
</feature>
<feature type="compositionally biased region" description="Basic and acidic residues" evidence="1">
    <location>
        <begin position="440"/>
        <end position="450"/>
    </location>
</feature>
<feature type="compositionally biased region" description="Low complexity" evidence="1">
    <location>
        <begin position="93"/>
        <end position="106"/>
    </location>
</feature>
<protein>
    <submittedName>
        <fullName evidence="2">Uncharacterized protein</fullName>
    </submittedName>
</protein>
<name>S3CDX1_OPHP1</name>
<keyword evidence="3" id="KW-1185">Reference proteome</keyword>
<sequence>MEFARPPSWLAPSPTDPIHYRRILSSTLQDAIGFAVDGSDLVLFIASSDKGAVLSMPQSSTDTTTNNKTHCRRSHSVWPAKIRRAKHALQRDASNTPASDPTAAAPAIKTAANLIKRSVSRHVRSHNDGTSTHGIGERPAGSADSSHEHGRDSAHQSSGPGQGGNGGGHGASSGGAGSGSNGDDDDGNRGNRRPHPQDYRNQSDEDGNSDEDDEEEEDEDSHLGPLDTRSMFKADPDAMDIDGRSKEQPIVAGTGREERLEEENNPSAAASGVVAVKREAMVVDVDADMEHPVSPPTTLLPAATTASARRPLPSSAPASGGNPSHSSEFPQLQRRRASRPDSVSSASPPQQTPRSRSRSHSQSRSRHHSQLESLQQPGQNETENSMQIQPDQPSPHSPTESFTRLTAQPAGSVLSTQTATLPTTELTSTPALKSMPSVKHSQETTPKENHGTVQKTVQKIAQNPVQKNVQKPTLQSVSPQVRRPQPPLFSESPTSHSPQDLRPQQRRPLPQARPIQLGTPIQSPIITVQNVDDNEKPHPPPGQAHVPQRSPHRKSPHQVSPHQLSPHQAGRSPRRPLPHSRGASRQPLSLSKPSPTAAEALRIMPIAAGTADADPTDPCTAHDVATFDMFWERALEELRSKKMAATAYQQQDQPSSQPPTRPPHVEQQALPEPPPSKGLLPMGVEEQHTSTQSVQSQTQQQRPKQRQLQPQPPIQPRPEQQSNDLGERPPPLLQRQFIVHVGPGQAAPRPDRRKYCRAFYEETPEEERARKKAKEERQRERMERQTVEEEEIRRQRLQLHQDRINQQVLRQQMQEQEALLRRQQQKKDLEQHQKDQEMRRQLAEQFKQQQIMEEERQRQIGDTDYYKRYLARKPPLLMLSELEEEERKKQQQAREQHDDMNDQQSFNARDQHGAQSRQFAPRPAPLERPGPLLERPGPLLERPGPLLERPGPLLERPGPLLRHSASLERPGPLLAQPAPLDHNGTIPGRPSHVGRPSKPSAVITQPLRLIATREGAVMSVDDYLDAHKRAIIEAREHLRRLEETDPLLPIECPDLVSRAIPRPPPAPAPYTVPTTRPRDGHRPVTKGVTPCPCCRQYLKGHREERAPGATEAVPRGV</sequence>
<dbReference type="EMBL" id="KE148160">
    <property type="protein sequence ID" value="EPE04543.1"/>
    <property type="molecule type" value="Genomic_DNA"/>
</dbReference>
<feature type="region of interest" description="Disordered" evidence="1">
    <location>
        <begin position="641"/>
        <end position="735"/>
    </location>
</feature>
<dbReference type="OMA" id="FTNERTM"/>
<dbReference type="AlphaFoldDB" id="S3CDX1"/>
<dbReference type="Proteomes" id="UP000016923">
    <property type="component" value="Unassembled WGS sequence"/>
</dbReference>
<feature type="compositionally biased region" description="Basic and acidic residues" evidence="1">
    <location>
        <begin position="230"/>
        <end position="247"/>
    </location>
</feature>